<name>A0ABZ3IDN2_9RHOB</name>
<evidence type="ECO:0000313" key="5">
    <source>
        <dbReference type="Proteomes" id="UP001440612"/>
    </source>
</evidence>
<accession>A0ABZ3IDN2</accession>
<proteinExistence type="predicted"/>
<dbReference type="Pfam" id="PF00440">
    <property type="entry name" value="TetR_N"/>
    <property type="match status" value="1"/>
</dbReference>
<dbReference type="InterPro" id="IPR009057">
    <property type="entry name" value="Homeodomain-like_sf"/>
</dbReference>
<dbReference type="SUPFAM" id="SSF46689">
    <property type="entry name" value="Homeodomain-like"/>
    <property type="match status" value="1"/>
</dbReference>
<keyword evidence="1 2" id="KW-0238">DNA-binding</keyword>
<dbReference type="SUPFAM" id="SSF48498">
    <property type="entry name" value="Tetracyclin repressor-like, C-terminal domain"/>
    <property type="match status" value="1"/>
</dbReference>
<dbReference type="PANTHER" id="PTHR30055">
    <property type="entry name" value="HTH-TYPE TRANSCRIPTIONAL REGULATOR RUTR"/>
    <property type="match status" value="1"/>
</dbReference>
<dbReference type="InterPro" id="IPR036271">
    <property type="entry name" value="Tet_transcr_reg_TetR-rel_C_sf"/>
</dbReference>
<feature type="domain" description="HTH tetR-type" evidence="3">
    <location>
        <begin position="9"/>
        <end position="69"/>
    </location>
</feature>
<reference evidence="5" key="1">
    <citation type="submission" date="2024-04" db="EMBL/GenBank/DDBJ databases">
        <title>Phylogenomic analyses of a clade within the roseobacter group suggest taxonomic reassignments of species of the genera Aestuariivita, Citreicella, Loktanella, Nautella, Pelagibaca, Ruegeria, Thalassobius, Thiobacimonas and Tropicibacter, and the proposal o.</title>
        <authorList>
            <person name="Jeon C.O."/>
        </authorList>
    </citation>
    <scope>NUCLEOTIDE SEQUENCE [LARGE SCALE GENOMIC DNA]</scope>
    <source>
        <strain evidence="5">BS5-3</strain>
    </source>
</reference>
<dbReference type="PANTHER" id="PTHR30055:SF220">
    <property type="entry name" value="TETR-FAMILY REGULATORY PROTEIN"/>
    <property type="match status" value="1"/>
</dbReference>
<sequence length="199" mass="21870">MQDDSYHHGNLRGELLKHAVEVLSSEGVEALSLRALARKIGVSHSAPLRHFATKIDLLRALADEGVTLLVQKAQQAATAVLARERLFQMAVAYIEWAQENPAFHLVLRNPEVLRHRSEDLNDRLKKFADLQRNEIALAQAEGWRSSDDPEVLLLHLMSLTAGTAIIATEPSYDPSGVQNMNRASIAASLTLFLGGPPPV</sequence>
<keyword evidence="5" id="KW-1185">Reference proteome</keyword>
<protein>
    <submittedName>
        <fullName evidence="4">TetR/AcrR family transcriptional regulator</fullName>
    </submittedName>
</protein>
<evidence type="ECO:0000313" key="4">
    <source>
        <dbReference type="EMBL" id="XFO62973.1"/>
    </source>
</evidence>
<evidence type="ECO:0000256" key="2">
    <source>
        <dbReference type="PROSITE-ProRule" id="PRU00335"/>
    </source>
</evidence>
<dbReference type="InterPro" id="IPR001647">
    <property type="entry name" value="HTH_TetR"/>
</dbReference>
<dbReference type="RefSeq" id="WP_373636642.1">
    <property type="nucleotide sequence ID" value="NZ_CP150951.2"/>
</dbReference>
<dbReference type="InterPro" id="IPR050109">
    <property type="entry name" value="HTH-type_TetR-like_transc_reg"/>
</dbReference>
<gene>
    <name evidence="4" type="ORF">AABB29_20795</name>
</gene>
<dbReference type="Gene3D" id="1.10.357.10">
    <property type="entry name" value="Tetracycline Repressor, domain 2"/>
    <property type="match status" value="1"/>
</dbReference>
<dbReference type="Proteomes" id="UP001440612">
    <property type="component" value="Chromosome"/>
</dbReference>
<evidence type="ECO:0000259" key="3">
    <source>
        <dbReference type="PROSITE" id="PS50977"/>
    </source>
</evidence>
<organism evidence="4 5">
    <name type="scientific">Yoonia phaeophyticola</name>
    <dbReference type="NCBI Taxonomy" id="3137369"/>
    <lineage>
        <taxon>Bacteria</taxon>
        <taxon>Pseudomonadati</taxon>
        <taxon>Pseudomonadota</taxon>
        <taxon>Alphaproteobacteria</taxon>
        <taxon>Rhodobacterales</taxon>
        <taxon>Paracoccaceae</taxon>
        <taxon>Yoonia</taxon>
    </lineage>
</organism>
<evidence type="ECO:0000256" key="1">
    <source>
        <dbReference type="ARBA" id="ARBA00023125"/>
    </source>
</evidence>
<dbReference type="EMBL" id="CP150951">
    <property type="protein sequence ID" value="XFO62973.1"/>
    <property type="molecule type" value="Genomic_DNA"/>
</dbReference>
<dbReference type="PROSITE" id="PS50977">
    <property type="entry name" value="HTH_TETR_2"/>
    <property type="match status" value="1"/>
</dbReference>
<feature type="DNA-binding region" description="H-T-H motif" evidence="2">
    <location>
        <begin position="32"/>
        <end position="51"/>
    </location>
</feature>